<dbReference type="SUPFAM" id="SSF47413">
    <property type="entry name" value="lambda repressor-like DNA-binding domains"/>
    <property type="match status" value="1"/>
</dbReference>
<dbReference type="AlphaFoldDB" id="A0A7T7HHK0"/>
<evidence type="ECO:0000313" key="3">
    <source>
        <dbReference type="Proteomes" id="UP000596083"/>
    </source>
</evidence>
<gene>
    <name evidence="2" type="ORF">JET14_13435</name>
</gene>
<dbReference type="PROSITE" id="PS50943">
    <property type="entry name" value="HTH_CROC1"/>
    <property type="match status" value="1"/>
</dbReference>
<dbReference type="InterPro" id="IPR001387">
    <property type="entry name" value="Cro/C1-type_HTH"/>
</dbReference>
<evidence type="ECO:0000259" key="1">
    <source>
        <dbReference type="PROSITE" id="PS50943"/>
    </source>
</evidence>
<organism evidence="2 3">
    <name type="scientific">Martelella lutilitoris</name>
    <dbReference type="NCBI Taxonomy" id="2583532"/>
    <lineage>
        <taxon>Bacteria</taxon>
        <taxon>Pseudomonadati</taxon>
        <taxon>Pseudomonadota</taxon>
        <taxon>Alphaproteobacteria</taxon>
        <taxon>Hyphomicrobiales</taxon>
        <taxon>Aurantimonadaceae</taxon>
        <taxon>Martelella</taxon>
    </lineage>
</organism>
<sequence length="70" mass="7860">MKLKQYLTEKNITPEAFAALIGGVSESGVRKWMYGERVPRQEQMIAIADKTDGLVMPNDFFLPEREGDAA</sequence>
<dbReference type="Pfam" id="PF01381">
    <property type="entry name" value="HTH_3"/>
    <property type="match status" value="1"/>
</dbReference>
<feature type="domain" description="HTH cro/C1-type" evidence="1">
    <location>
        <begin position="3"/>
        <end position="61"/>
    </location>
</feature>
<proteinExistence type="predicted"/>
<dbReference type="Gene3D" id="1.10.260.40">
    <property type="entry name" value="lambda repressor-like DNA-binding domains"/>
    <property type="match status" value="1"/>
</dbReference>
<evidence type="ECO:0000313" key="2">
    <source>
        <dbReference type="EMBL" id="QQM29326.1"/>
    </source>
</evidence>
<dbReference type="Proteomes" id="UP000596083">
    <property type="component" value="Chromosome"/>
</dbReference>
<dbReference type="SMART" id="SM00530">
    <property type="entry name" value="HTH_XRE"/>
    <property type="match status" value="1"/>
</dbReference>
<name>A0A7T7HHK0_9HYPH</name>
<dbReference type="EMBL" id="CP066786">
    <property type="protein sequence ID" value="QQM29326.1"/>
    <property type="molecule type" value="Genomic_DNA"/>
</dbReference>
<dbReference type="KEGG" id="mlut:JET14_13435"/>
<dbReference type="RefSeq" id="WP_200334165.1">
    <property type="nucleotide sequence ID" value="NZ_CP066786.1"/>
</dbReference>
<dbReference type="GO" id="GO:0003677">
    <property type="term" value="F:DNA binding"/>
    <property type="evidence" value="ECO:0007669"/>
    <property type="project" value="InterPro"/>
</dbReference>
<protein>
    <submittedName>
        <fullName evidence="2">Helix-turn-helix transcriptional regulator</fullName>
    </submittedName>
</protein>
<dbReference type="InterPro" id="IPR010982">
    <property type="entry name" value="Lambda_DNA-bd_dom_sf"/>
</dbReference>
<dbReference type="CDD" id="cd00093">
    <property type="entry name" value="HTH_XRE"/>
    <property type="match status" value="1"/>
</dbReference>
<reference evidence="2 3" key="1">
    <citation type="submission" date="2020-12" db="EMBL/GenBank/DDBJ databases">
        <authorList>
            <person name="Zheng R.K."/>
            <person name="Sun C.M."/>
        </authorList>
    </citation>
    <scope>NUCLEOTIDE SEQUENCE [LARGE SCALE GENOMIC DNA]</scope>
    <source>
        <strain evidence="2 3">ZRK001</strain>
    </source>
</reference>
<accession>A0A7T7HHK0</accession>